<feature type="coiled-coil region" evidence="1">
    <location>
        <begin position="226"/>
        <end position="260"/>
    </location>
</feature>
<evidence type="ECO:0000256" key="1">
    <source>
        <dbReference type="SAM" id="Coils"/>
    </source>
</evidence>
<reference evidence="3" key="1">
    <citation type="submission" date="2018-02" db="EMBL/GenBank/DDBJ databases">
        <authorList>
            <person name="Cohen D.B."/>
            <person name="Kent A.D."/>
        </authorList>
    </citation>
    <scope>NUCLEOTIDE SEQUENCE</scope>
</reference>
<name>A0A2N9ELW7_FAGSY</name>
<dbReference type="AlphaFoldDB" id="A0A2N9ELW7"/>
<organism evidence="3">
    <name type="scientific">Fagus sylvatica</name>
    <name type="common">Beechnut</name>
    <dbReference type="NCBI Taxonomy" id="28930"/>
    <lineage>
        <taxon>Eukaryota</taxon>
        <taxon>Viridiplantae</taxon>
        <taxon>Streptophyta</taxon>
        <taxon>Embryophyta</taxon>
        <taxon>Tracheophyta</taxon>
        <taxon>Spermatophyta</taxon>
        <taxon>Magnoliopsida</taxon>
        <taxon>eudicotyledons</taxon>
        <taxon>Gunneridae</taxon>
        <taxon>Pentapetalae</taxon>
        <taxon>rosids</taxon>
        <taxon>fabids</taxon>
        <taxon>Fagales</taxon>
        <taxon>Fagaceae</taxon>
        <taxon>Fagus</taxon>
    </lineage>
</organism>
<feature type="region of interest" description="Disordered" evidence="2">
    <location>
        <begin position="1"/>
        <end position="104"/>
    </location>
</feature>
<evidence type="ECO:0000313" key="3">
    <source>
        <dbReference type="EMBL" id="SPC79876.1"/>
    </source>
</evidence>
<feature type="compositionally biased region" description="Acidic residues" evidence="2">
    <location>
        <begin position="292"/>
        <end position="308"/>
    </location>
</feature>
<protein>
    <submittedName>
        <fullName evidence="3">Uncharacterized protein</fullName>
    </submittedName>
</protein>
<feature type="compositionally biased region" description="Low complexity" evidence="2">
    <location>
        <begin position="57"/>
        <end position="72"/>
    </location>
</feature>
<feature type="compositionally biased region" description="Basic and acidic residues" evidence="2">
    <location>
        <begin position="80"/>
        <end position="92"/>
    </location>
</feature>
<feature type="compositionally biased region" description="Low complexity" evidence="2">
    <location>
        <begin position="17"/>
        <end position="32"/>
    </location>
</feature>
<feature type="region of interest" description="Disordered" evidence="2">
    <location>
        <begin position="284"/>
        <end position="361"/>
    </location>
</feature>
<proteinExistence type="predicted"/>
<evidence type="ECO:0000256" key="2">
    <source>
        <dbReference type="SAM" id="MobiDB-lite"/>
    </source>
</evidence>
<accession>A0A2N9ELW7</accession>
<gene>
    <name evidence="3" type="ORF">FSB_LOCUS7758</name>
</gene>
<dbReference type="EMBL" id="OIVN01000419">
    <property type="protein sequence ID" value="SPC79876.1"/>
    <property type="molecule type" value="Genomic_DNA"/>
</dbReference>
<sequence length="361" mass="39266">MAPPVDLFEVIGKKSKGATSSKSKGKTKQGAQPKKSRKAVFEVIAAEETGRGEESRSAPSAEESKPPQVVEEVVTEQVEELARRPKRAKVEAEQSDLPGPSSLGEIWAPEMKVAGEPVTTNHTVFDTTDVEFSARVAQALTRATCLPGDYQVWEDMSSGRLFQHISRGLVMAAQGVHVAEARAYDLHKRLKEKEAEHAKAMFDVLADAANNYGTLEKKHFETINQMKEAEEKARTESEHRAKIESELIQLQEKVKNLESECIHSIGEAREGGQTRRTPLCLTLNAGLRESDKEDADEEEDEDEEDEVQEVGSVKANPVLIPADNPPAPASSALVDSVPISTEDPPAPVDSALVASAPPTET</sequence>
<keyword evidence="1" id="KW-0175">Coiled coil</keyword>